<proteinExistence type="predicted"/>
<keyword evidence="2 4" id="KW-0863">Zinc-finger</keyword>
<reference evidence="6" key="2">
    <citation type="submission" date="2024-10" db="UniProtKB">
        <authorList>
            <consortium name="EnsemblProtists"/>
        </authorList>
    </citation>
    <scope>IDENTIFICATION</scope>
</reference>
<keyword evidence="7" id="KW-1185">Reference proteome</keyword>
<dbReference type="PROSITE" id="PS00518">
    <property type="entry name" value="ZF_RING_1"/>
    <property type="match status" value="1"/>
</dbReference>
<keyword evidence="1" id="KW-0479">Metal-binding</keyword>
<evidence type="ECO:0000256" key="3">
    <source>
        <dbReference type="ARBA" id="ARBA00022833"/>
    </source>
</evidence>
<evidence type="ECO:0000256" key="1">
    <source>
        <dbReference type="ARBA" id="ARBA00022723"/>
    </source>
</evidence>
<dbReference type="EnsemblProtists" id="EOD35058">
    <property type="protein sequence ID" value="EOD35058"/>
    <property type="gene ID" value="EMIHUDRAFT_363130"/>
</dbReference>
<organism evidence="6 7">
    <name type="scientific">Emiliania huxleyi (strain CCMP1516)</name>
    <dbReference type="NCBI Taxonomy" id="280463"/>
    <lineage>
        <taxon>Eukaryota</taxon>
        <taxon>Haptista</taxon>
        <taxon>Haptophyta</taxon>
        <taxon>Prymnesiophyceae</taxon>
        <taxon>Isochrysidales</taxon>
        <taxon>Noelaerhabdaceae</taxon>
        <taxon>Emiliania</taxon>
    </lineage>
</organism>
<name>A0A0D3KH23_EMIH1</name>
<feature type="domain" description="RING-type" evidence="5">
    <location>
        <begin position="33"/>
        <end position="75"/>
    </location>
</feature>
<dbReference type="SUPFAM" id="SSF57850">
    <property type="entry name" value="RING/U-box"/>
    <property type="match status" value="1"/>
</dbReference>
<dbReference type="PROSITE" id="PS50089">
    <property type="entry name" value="ZF_RING_2"/>
    <property type="match status" value="1"/>
</dbReference>
<evidence type="ECO:0000313" key="6">
    <source>
        <dbReference type="EnsemblProtists" id="EOD35058"/>
    </source>
</evidence>
<dbReference type="InterPro" id="IPR001841">
    <property type="entry name" value="Znf_RING"/>
</dbReference>
<dbReference type="KEGG" id="ehx:EMIHUDRAFT_363130"/>
<evidence type="ECO:0000313" key="7">
    <source>
        <dbReference type="Proteomes" id="UP000013827"/>
    </source>
</evidence>
<dbReference type="InterPro" id="IPR017907">
    <property type="entry name" value="Znf_RING_CS"/>
</dbReference>
<dbReference type="Gene3D" id="3.30.40.10">
    <property type="entry name" value="Zinc/RING finger domain, C3HC4 (zinc finger)"/>
    <property type="match status" value="1"/>
</dbReference>
<dbReference type="PaxDb" id="2903-EOD35058"/>
<accession>A0A0D3KH23</accession>
<dbReference type="RefSeq" id="XP_005787487.1">
    <property type="nucleotide sequence ID" value="XM_005787430.1"/>
</dbReference>
<dbReference type="GO" id="GO:0008270">
    <property type="term" value="F:zinc ion binding"/>
    <property type="evidence" value="ECO:0007669"/>
    <property type="project" value="UniProtKB-KW"/>
</dbReference>
<protein>
    <recommendedName>
        <fullName evidence="5">RING-type domain-containing protein</fullName>
    </recommendedName>
</protein>
<dbReference type="AlphaFoldDB" id="A0A0D3KH23"/>
<evidence type="ECO:0000259" key="5">
    <source>
        <dbReference type="PROSITE" id="PS50089"/>
    </source>
</evidence>
<dbReference type="InterPro" id="IPR013083">
    <property type="entry name" value="Znf_RING/FYVE/PHD"/>
</dbReference>
<dbReference type="Proteomes" id="UP000013827">
    <property type="component" value="Unassembled WGS sequence"/>
</dbReference>
<keyword evidence="3" id="KW-0862">Zinc</keyword>
<evidence type="ECO:0000256" key="4">
    <source>
        <dbReference type="PROSITE-ProRule" id="PRU00175"/>
    </source>
</evidence>
<sequence length="200" mass="22871">MLDADGLRVELQLAAAVLIQVRVRKVQQRRQECTICLEPMERPTPWPAGCVHYFCHHCVTRCAHADRSLRCPLCRKAPPPPAKPPPLKWYVVATPTGGMVACLCPTERDGLQAANDTFDHEFSRMVELTTDDYWRLLHRRGPPPRLRLRDRAVARLRLPGRPRRPATVPAWRFRVPRPGPFESALIFLGEGVEELLELFE</sequence>
<dbReference type="GeneID" id="17280329"/>
<dbReference type="Pfam" id="PF13639">
    <property type="entry name" value="zf-RING_2"/>
    <property type="match status" value="1"/>
</dbReference>
<dbReference type="HOGENOM" id="CLU_118326_0_0_1"/>
<reference evidence="7" key="1">
    <citation type="journal article" date="2013" name="Nature">
        <title>Pan genome of the phytoplankton Emiliania underpins its global distribution.</title>
        <authorList>
            <person name="Read B.A."/>
            <person name="Kegel J."/>
            <person name="Klute M.J."/>
            <person name="Kuo A."/>
            <person name="Lefebvre S.C."/>
            <person name="Maumus F."/>
            <person name="Mayer C."/>
            <person name="Miller J."/>
            <person name="Monier A."/>
            <person name="Salamov A."/>
            <person name="Young J."/>
            <person name="Aguilar M."/>
            <person name="Claverie J.M."/>
            <person name="Frickenhaus S."/>
            <person name="Gonzalez K."/>
            <person name="Herman E.K."/>
            <person name="Lin Y.C."/>
            <person name="Napier J."/>
            <person name="Ogata H."/>
            <person name="Sarno A.F."/>
            <person name="Shmutz J."/>
            <person name="Schroeder D."/>
            <person name="de Vargas C."/>
            <person name="Verret F."/>
            <person name="von Dassow P."/>
            <person name="Valentin K."/>
            <person name="Van de Peer Y."/>
            <person name="Wheeler G."/>
            <person name="Dacks J.B."/>
            <person name="Delwiche C.F."/>
            <person name="Dyhrman S.T."/>
            <person name="Glockner G."/>
            <person name="John U."/>
            <person name="Richards T."/>
            <person name="Worden A.Z."/>
            <person name="Zhang X."/>
            <person name="Grigoriev I.V."/>
            <person name="Allen A.E."/>
            <person name="Bidle K."/>
            <person name="Borodovsky M."/>
            <person name="Bowler C."/>
            <person name="Brownlee C."/>
            <person name="Cock J.M."/>
            <person name="Elias M."/>
            <person name="Gladyshev V.N."/>
            <person name="Groth M."/>
            <person name="Guda C."/>
            <person name="Hadaegh A."/>
            <person name="Iglesias-Rodriguez M.D."/>
            <person name="Jenkins J."/>
            <person name="Jones B.M."/>
            <person name="Lawson T."/>
            <person name="Leese F."/>
            <person name="Lindquist E."/>
            <person name="Lobanov A."/>
            <person name="Lomsadze A."/>
            <person name="Malik S.B."/>
            <person name="Marsh M.E."/>
            <person name="Mackinder L."/>
            <person name="Mock T."/>
            <person name="Mueller-Roeber B."/>
            <person name="Pagarete A."/>
            <person name="Parker M."/>
            <person name="Probert I."/>
            <person name="Quesneville H."/>
            <person name="Raines C."/>
            <person name="Rensing S.A."/>
            <person name="Riano-Pachon D.M."/>
            <person name="Richier S."/>
            <person name="Rokitta S."/>
            <person name="Shiraiwa Y."/>
            <person name="Soanes D.M."/>
            <person name="van der Giezen M."/>
            <person name="Wahlund T.M."/>
            <person name="Williams B."/>
            <person name="Wilson W."/>
            <person name="Wolfe G."/>
            <person name="Wurch L.L."/>
        </authorList>
    </citation>
    <scope>NUCLEOTIDE SEQUENCE</scope>
</reference>
<evidence type="ECO:0000256" key="2">
    <source>
        <dbReference type="ARBA" id="ARBA00022771"/>
    </source>
</evidence>